<dbReference type="RefSeq" id="WP_220334833.1">
    <property type="nucleotide sequence ID" value="NZ_JAEUAK010000004.1"/>
</dbReference>
<keyword evidence="1" id="KW-0812">Transmembrane</keyword>
<reference evidence="2 3" key="1">
    <citation type="journal article" date="2021" name="MBio">
        <title>Poor Competitiveness of Bradyrhizobium in Pigeon Pea Root Colonization in Indian Soils.</title>
        <authorList>
            <person name="Chalasani D."/>
            <person name="Basu A."/>
            <person name="Pullabhotla S.V.S.R.N."/>
            <person name="Jorrin B."/>
            <person name="Neal A.L."/>
            <person name="Poole P.S."/>
            <person name="Podile A.R."/>
            <person name="Tkacz A."/>
        </authorList>
    </citation>
    <scope>NUCLEOTIDE SEQUENCE [LARGE SCALE GENOMIC DNA]</scope>
    <source>
        <strain evidence="2 3">HU56</strain>
    </source>
</reference>
<comment type="caution">
    <text evidence="2">The sequence shown here is derived from an EMBL/GenBank/DDBJ whole genome shotgun (WGS) entry which is preliminary data.</text>
</comment>
<dbReference type="Proteomes" id="UP000717752">
    <property type="component" value="Unassembled WGS sequence"/>
</dbReference>
<proteinExistence type="predicted"/>
<evidence type="ECO:0000256" key="1">
    <source>
        <dbReference type="SAM" id="Phobius"/>
    </source>
</evidence>
<dbReference type="EMBL" id="JAEUAK010000004">
    <property type="protein sequence ID" value="MBW9053471.1"/>
    <property type="molecule type" value="Genomic_DNA"/>
</dbReference>
<keyword evidence="1" id="KW-1133">Transmembrane helix</keyword>
<keyword evidence="1" id="KW-0472">Membrane</keyword>
<keyword evidence="3" id="KW-1185">Reference proteome</keyword>
<name>A0ABS7GV41_9HYPH</name>
<gene>
    <name evidence="2" type="ORF">JNB85_13735</name>
</gene>
<organism evidence="2 3">
    <name type="scientific">Rhizobium mesosinicum</name>
    <dbReference type="NCBI Taxonomy" id="335017"/>
    <lineage>
        <taxon>Bacteria</taxon>
        <taxon>Pseudomonadati</taxon>
        <taxon>Pseudomonadota</taxon>
        <taxon>Alphaproteobacteria</taxon>
        <taxon>Hyphomicrobiales</taxon>
        <taxon>Rhizobiaceae</taxon>
        <taxon>Rhizobium/Agrobacterium group</taxon>
        <taxon>Rhizobium</taxon>
    </lineage>
</organism>
<feature type="transmembrane region" description="Helical" evidence="1">
    <location>
        <begin position="38"/>
        <end position="59"/>
    </location>
</feature>
<sequence length="112" mass="12598">MIMPEFAFLIIFTSNLAAPLLAVVAGRKWPHHRKALHLWAVLWIIVSIFICYEVTVTPNMLGASDVDPNGEDYEGLDQFLVLVSIVLQQVLMLAAYGISFLYSTVRKMNQTT</sequence>
<evidence type="ECO:0000313" key="3">
    <source>
        <dbReference type="Proteomes" id="UP000717752"/>
    </source>
</evidence>
<accession>A0ABS7GV41</accession>
<feature type="transmembrane region" description="Helical" evidence="1">
    <location>
        <begin position="79"/>
        <end position="102"/>
    </location>
</feature>
<feature type="transmembrane region" description="Helical" evidence="1">
    <location>
        <begin position="6"/>
        <end position="26"/>
    </location>
</feature>
<protein>
    <submittedName>
        <fullName evidence="2">Uncharacterized protein</fullName>
    </submittedName>
</protein>
<evidence type="ECO:0000313" key="2">
    <source>
        <dbReference type="EMBL" id="MBW9053471.1"/>
    </source>
</evidence>